<feature type="compositionally biased region" description="Basic and acidic residues" evidence="1">
    <location>
        <begin position="98"/>
        <end position="109"/>
    </location>
</feature>
<sequence>VPSTVTRRRSESAAMLMSSAAFAVPMLSTQGSPVNNKTEAPNKREREELPLMLKMCTAGEMMDSFMQEFQDEWNESTDTIVNRLMKSAPTARNNSKNPFDDVARAQDQL</sequence>
<dbReference type="AlphaFoldDB" id="A0AAE0C313"/>
<accession>A0AAE0C313</accession>
<evidence type="ECO:0000313" key="3">
    <source>
        <dbReference type="Proteomes" id="UP001190700"/>
    </source>
</evidence>
<name>A0AAE0C313_9CHLO</name>
<feature type="non-terminal residue" evidence="2">
    <location>
        <position position="1"/>
    </location>
</feature>
<comment type="caution">
    <text evidence="2">The sequence shown here is derived from an EMBL/GenBank/DDBJ whole genome shotgun (WGS) entry which is preliminary data.</text>
</comment>
<keyword evidence="3" id="KW-1185">Reference proteome</keyword>
<organism evidence="2 3">
    <name type="scientific">Cymbomonas tetramitiformis</name>
    <dbReference type="NCBI Taxonomy" id="36881"/>
    <lineage>
        <taxon>Eukaryota</taxon>
        <taxon>Viridiplantae</taxon>
        <taxon>Chlorophyta</taxon>
        <taxon>Pyramimonadophyceae</taxon>
        <taxon>Pyramimonadales</taxon>
        <taxon>Pyramimonadaceae</taxon>
        <taxon>Cymbomonas</taxon>
    </lineage>
</organism>
<dbReference type="Proteomes" id="UP001190700">
    <property type="component" value="Unassembled WGS sequence"/>
</dbReference>
<evidence type="ECO:0000313" key="2">
    <source>
        <dbReference type="EMBL" id="KAK3246620.1"/>
    </source>
</evidence>
<protein>
    <submittedName>
        <fullName evidence="2">Uncharacterized protein</fullName>
    </submittedName>
</protein>
<gene>
    <name evidence="2" type="ORF">CYMTET_43847</name>
</gene>
<feature type="region of interest" description="Disordered" evidence="1">
    <location>
        <begin position="86"/>
        <end position="109"/>
    </location>
</feature>
<proteinExistence type="predicted"/>
<evidence type="ECO:0000256" key="1">
    <source>
        <dbReference type="SAM" id="MobiDB-lite"/>
    </source>
</evidence>
<dbReference type="EMBL" id="LGRX02029634">
    <property type="protein sequence ID" value="KAK3246620.1"/>
    <property type="molecule type" value="Genomic_DNA"/>
</dbReference>
<reference evidence="2 3" key="1">
    <citation type="journal article" date="2015" name="Genome Biol. Evol.">
        <title>Comparative Genomics of a Bacterivorous Green Alga Reveals Evolutionary Causalities and Consequences of Phago-Mixotrophic Mode of Nutrition.</title>
        <authorList>
            <person name="Burns J.A."/>
            <person name="Paasch A."/>
            <person name="Narechania A."/>
            <person name="Kim E."/>
        </authorList>
    </citation>
    <scope>NUCLEOTIDE SEQUENCE [LARGE SCALE GENOMIC DNA]</scope>
    <source>
        <strain evidence="2 3">PLY_AMNH</strain>
    </source>
</reference>